<feature type="region of interest" description="Disordered" evidence="1">
    <location>
        <begin position="1"/>
        <end position="36"/>
    </location>
</feature>
<proteinExistence type="predicted"/>
<dbReference type="AlphaFoldDB" id="A0AA39X0U3"/>
<gene>
    <name evidence="2" type="ORF">B0T17DRAFT_507946</name>
</gene>
<dbReference type="Proteomes" id="UP001174934">
    <property type="component" value="Unassembled WGS sequence"/>
</dbReference>
<protein>
    <submittedName>
        <fullName evidence="2">Uncharacterized protein</fullName>
    </submittedName>
</protein>
<comment type="caution">
    <text evidence="2">The sequence shown here is derived from an EMBL/GenBank/DDBJ whole genome shotgun (WGS) entry which is preliminary data.</text>
</comment>
<evidence type="ECO:0000313" key="3">
    <source>
        <dbReference type="Proteomes" id="UP001174934"/>
    </source>
</evidence>
<evidence type="ECO:0000313" key="2">
    <source>
        <dbReference type="EMBL" id="KAK0624912.1"/>
    </source>
</evidence>
<feature type="region of interest" description="Disordered" evidence="1">
    <location>
        <begin position="50"/>
        <end position="71"/>
    </location>
</feature>
<dbReference type="EMBL" id="JAULSR010000003">
    <property type="protein sequence ID" value="KAK0624912.1"/>
    <property type="molecule type" value="Genomic_DNA"/>
</dbReference>
<organism evidence="2 3">
    <name type="scientific">Bombardia bombarda</name>
    <dbReference type="NCBI Taxonomy" id="252184"/>
    <lineage>
        <taxon>Eukaryota</taxon>
        <taxon>Fungi</taxon>
        <taxon>Dikarya</taxon>
        <taxon>Ascomycota</taxon>
        <taxon>Pezizomycotina</taxon>
        <taxon>Sordariomycetes</taxon>
        <taxon>Sordariomycetidae</taxon>
        <taxon>Sordariales</taxon>
        <taxon>Lasiosphaeriaceae</taxon>
        <taxon>Bombardia</taxon>
    </lineage>
</organism>
<keyword evidence="3" id="KW-1185">Reference proteome</keyword>
<reference evidence="2" key="1">
    <citation type="submission" date="2023-06" db="EMBL/GenBank/DDBJ databases">
        <title>Genome-scale phylogeny and comparative genomics of the fungal order Sordariales.</title>
        <authorList>
            <consortium name="Lawrence Berkeley National Laboratory"/>
            <person name="Hensen N."/>
            <person name="Bonometti L."/>
            <person name="Westerberg I."/>
            <person name="Brannstrom I.O."/>
            <person name="Guillou S."/>
            <person name="Cros-Aarteil S."/>
            <person name="Calhoun S."/>
            <person name="Haridas S."/>
            <person name="Kuo A."/>
            <person name="Mondo S."/>
            <person name="Pangilinan J."/>
            <person name="Riley R."/>
            <person name="LaButti K."/>
            <person name="Andreopoulos B."/>
            <person name="Lipzen A."/>
            <person name="Chen C."/>
            <person name="Yanf M."/>
            <person name="Daum C."/>
            <person name="Ng V."/>
            <person name="Clum A."/>
            <person name="Steindorff A."/>
            <person name="Ohm R."/>
            <person name="Martin F."/>
            <person name="Silar P."/>
            <person name="Natvig D."/>
            <person name="Lalanne C."/>
            <person name="Gautier V."/>
            <person name="Ament-velasquez S.L."/>
            <person name="Kruys A."/>
            <person name="Hutchinson M.I."/>
            <person name="Powell A.J."/>
            <person name="Barry K."/>
            <person name="Miller A.N."/>
            <person name="Grigoriev I.V."/>
            <person name="Debuchy R."/>
            <person name="Gladieux P."/>
            <person name="Thoren M.H."/>
            <person name="Johannesson H."/>
        </authorList>
    </citation>
    <scope>NUCLEOTIDE SEQUENCE</scope>
    <source>
        <strain evidence="2">SMH3391-2</strain>
    </source>
</reference>
<name>A0AA39X0U3_9PEZI</name>
<evidence type="ECO:0000256" key="1">
    <source>
        <dbReference type="SAM" id="MobiDB-lite"/>
    </source>
</evidence>
<accession>A0AA39X0U3</accession>
<sequence>MSQKRMSGPVGSRQRPPDPAVLAARFPSSSTSTMMQQTLPPSLNLQMNESSMSVEMTEPGRSQRVPVRLREDGISGAESDWKLRTWERLSQEWPLKASSCRANKELLPGRGALGRVAASPTWAVGSSGDGRRKIGGPRTAAARWRDHEVWGISVELEKEEKILRGKSASGGLGRRVYDETGEKGG</sequence>